<evidence type="ECO:0000313" key="6">
    <source>
        <dbReference type="EMBL" id="ORY63354.1"/>
    </source>
</evidence>
<sequence length="134" mass="15164">MDRNKKGQDLMARHNLCIKEILDRFLKMMLAATDELPHEATIESAMLNSMKMESETAALINEIQNLLMISREIKALWIRGPLNPPSEHTEQEKELDVQAEMVQGLYNQAIIIQQRRTKAHAVAVAKGLAGDKTK</sequence>
<dbReference type="GeneID" id="63776681"/>
<evidence type="ECO:0000313" key="7">
    <source>
        <dbReference type="Proteomes" id="UP000193689"/>
    </source>
</evidence>
<accession>A0A1Y2DW69</accession>
<dbReference type="GO" id="GO:0016592">
    <property type="term" value="C:mediator complex"/>
    <property type="evidence" value="ECO:0007669"/>
    <property type="project" value="InterPro"/>
</dbReference>
<dbReference type="InParanoid" id="A0A1Y2DW69"/>
<reference evidence="6 7" key="1">
    <citation type="submission" date="2016-07" db="EMBL/GenBank/DDBJ databases">
        <title>Pervasive Adenine N6-methylation of Active Genes in Fungi.</title>
        <authorList>
            <consortium name="DOE Joint Genome Institute"/>
            <person name="Mondo S.J."/>
            <person name="Dannebaum R.O."/>
            <person name="Kuo R.C."/>
            <person name="Labutti K."/>
            <person name="Haridas S."/>
            <person name="Kuo A."/>
            <person name="Salamov A."/>
            <person name="Ahrendt S.R."/>
            <person name="Lipzen A."/>
            <person name="Sullivan W."/>
            <person name="Andreopoulos W.B."/>
            <person name="Clum A."/>
            <person name="Lindquist E."/>
            <person name="Daum C."/>
            <person name="Ramamoorthy G.K."/>
            <person name="Gryganskyi A."/>
            <person name="Culley D."/>
            <person name="Magnuson J.K."/>
            <person name="James T.Y."/>
            <person name="O'Malley M.A."/>
            <person name="Stajich J.E."/>
            <person name="Spatafora J.W."/>
            <person name="Visel A."/>
            <person name="Grigoriev I.V."/>
        </authorList>
    </citation>
    <scope>NUCLEOTIDE SEQUENCE [LARGE SCALE GENOMIC DNA]</scope>
    <source>
        <strain evidence="6 7">CBS 129021</strain>
    </source>
</reference>
<proteinExistence type="inferred from homology"/>
<organism evidence="6 7">
    <name type="scientific">Pseudomassariella vexata</name>
    <dbReference type="NCBI Taxonomy" id="1141098"/>
    <lineage>
        <taxon>Eukaryota</taxon>
        <taxon>Fungi</taxon>
        <taxon>Dikarya</taxon>
        <taxon>Ascomycota</taxon>
        <taxon>Pezizomycotina</taxon>
        <taxon>Sordariomycetes</taxon>
        <taxon>Xylariomycetidae</taxon>
        <taxon>Amphisphaeriales</taxon>
        <taxon>Pseudomassariaceae</taxon>
        <taxon>Pseudomassariella</taxon>
    </lineage>
</organism>
<dbReference type="AlphaFoldDB" id="A0A1Y2DW69"/>
<dbReference type="OrthoDB" id="203279at2759"/>
<dbReference type="GO" id="GO:0003712">
    <property type="term" value="F:transcription coregulator activity"/>
    <property type="evidence" value="ECO:0007669"/>
    <property type="project" value="InterPro"/>
</dbReference>
<comment type="subcellular location">
    <subcellularLocation>
        <location evidence="1">Nucleus</location>
    </subcellularLocation>
</comment>
<dbReference type="GO" id="GO:0006357">
    <property type="term" value="P:regulation of transcription by RNA polymerase II"/>
    <property type="evidence" value="ECO:0007669"/>
    <property type="project" value="InterPro"/>
</dbReference>
<name>A0A1Y2DW69_9PEZI</name>
<dbReference type="InterPro" id="IPR009332">
    <property type="entry name" value="Med22"/>
</dbReference>
<dbReference type="Pfam" id="PF06179">
    <property type="entry name" value="Med22"/>
    <property type="match status" value="1"/>
</dbReference>
<evidence type="ECO:0000256" key="4">
    <source>
        <dbReference type="ARBA" id="ARBA00023163"/>
    </source>
</evidence>
<dbReference type="EMBL" id="MCFJ01000008">
    <property type="protein sequence ID" value="ORY63354.1"/>
    <property type="molecule type" value="Genomic_DNA"/>
</dbReference>
<keyword evidence="3" id="KW-0805">Transcription regulation</keyword>
<dbReference type="Proteomes" id="UP000193689">
    <property type="component" value="Unassembled WGS sequence"/>
</dbReference>
<keyword evidence="5" id="KW-0539">Nucleus</keyword>
<evidence type="ECO:0000256" key="1">
    <source>
        <dbReference type="ARBA" id="ARBA00004123"/>
    </source>
</evidence>
<dbReference type="STRING" id="1141098.A0A1Y2DW69"/>
<keyword evidence="4" id="KW-0804">Transcription</keyword>
<evidence type="ECO:0000256" key="3">
    <source>
        <dbReference type="ARBA" id="ARBA00023015"/>
    </source>
</evidence>
<protein>
    <recommendedName>
        <fullName evidence="8">Mediator of RNA polymerase II transcription subunit 22</fullName>
    </recommendedName>
</protein>
<comment type="caution">
    <text evidence="6">The sequence shown here is derived from an EMBL/GenBank/DDBJ whole genome shotgun (WGS) entry which is preliminary data.</text>
</comment>
<comment type="similarity">
    <text evidence="2">Belongs to the Mediator complex subunit 22 family.</text>
</comment>
<evidence type="ECO:0000256" key="2">
    <source>
        <dbReference type="ARBA" id="ARBA00005942"/>
    </source>
</evidence>
<gene>
    <name evidence="6" type="ORF">BCR38DRAFT_436651</name>
</gene>
<dbReference type="RefSeq" id="XP_040715011.1">
    <property type="nucleotide sequence ID" value="XM_040860469.1"/>
</dbReference>
<evidence type="ECO:0008006" key="8">
    <source>
        <dbReference type="Google" id="ProtNLM"/>
    </source>
</evidence>
<keyword evidence="7" id="KW-1185">Reference proteome</keyword>
<evidence type="ECO:0000256" key="5">
    <source>
        <dbReference type="ARBA" id="ARBA00023242"/>
    </source>
</evidence>